<evidence type="ECO:0000259" key="4">
    <source>
        <dbReference type="Pfam" id="PF05193"/>
    </source>
</evidence>
<evidence type="ECO:0008006" key="7">
    <source>
        <dbReference type="Google" id="ProtNLM"/>
    </source>
</evidence>
<feature type="domain" description="Peptidase M16 C-terminal" evidence="4">
    <location>
        <begin position="174"/>
        <end position="348"/>
    </location>
</feature>
<accession>A0A1G2PV26</accession>
<dbReference type="InterPro" id="IPR007863">
    <property type="entry name" value="Peptidase_M16_C"/>
</dbReference>
<dbReference type="PROSITE" id="PS00143">
    <property type="entry name" value="INSULINASE"/>
    <property type="match status" value="1"/>
</dbReference>
<organism evidence="5 6">
    <name type="scientific">Candidatus Terrybacteria bacterium RIFCSPLOWO2_01_FULL_40_23</name>
    <dbReference type="NCBI Taxonomy" id="1802366"/>
    <lineage>
        <taxon>Bacteria</taxon>
        <taxon>Candidatus Terryibacteriota</taxon>
    </lineage>
</organism>
<dbReference type="Gene3D" id="3.30.830.10">
    <property type="entry name" value="Metalloenzyme, LuxS/M16 peptidase-like"/>
    <property type="match status" value="2"/>
</dbReference>
<dbReference type="AlphaFoldDB" id="A0A1G2PV26"/>
<reference evidence="5 6" key="1">
    <citation type="journal article" date="2016" name="Nat. Commun.">
        <title>Thousands of microbial genomes shed light on interconnected biogeochemical processes in an aquifer system.</title>
        <authorList>
            <person name="Anantharaman K."/>
            <person name="Brown C.T."/>
            <person name="Hug L.A."/>
            <person name="Sharon I."/>
            <person name="Castelle C.J."/>
            <person name="Probst A.J."/>
            <person name="Thomas B.C."/>
            <person name="Singh A."/>
            <person name="Wilkins M.J."/>
            <person name="Karaoz U."/>
            <person name="Brodie E.L."/>
            <person name="Williams K.H."/>
            <person name="Hubbard S.S."/>
            <person name="Banfield J.F."/>
        </authorList>
    </citation>
    <scope>NUCLEOTIDE SEQUENCE [LARGE SCALE GENOMIC DNA]</scope>
</reference>
<evidence type="ECO:0000256" key="1">
    <source>
        <dbReference type="ARBA" id="ARBA00007261"/>
    </source>
</evidence>
<protein>
    <recommendedName>
        <fullName evidence="7">Peptidase M16</fullName>
    </recommendedName>
</protein>
<dbReference type="InterPro" id="IPR011765">
    <property type="entry name" value="Pept_M16_N"/>
</dbReference>
<dbReference type="EMBL" id="MHSW01000012">
    <property type="protein sequence ID" value="OHA52170.1"/>
    <property type="molecule type" value="Genomic_DNA"/>
</dbReference>
<proteinExistence type="inferred from homology"/>
<dbReference type="Proteomes" id="UP000176951">
    <property type="component" value="Unassembled WGS sequence"/>
</dbReference>
<evidence type="ECO:0000256" key="2">
    <source>
        <dbReference type="RuleBase" id="RU004447"/>
    </source>
</evidence>
<sequence length="435" mass="47573">MKKELALDIQRKVLSNGLRTFAVTQKGILSSHVVLGLRAGARRENAETNGIAHFLEHMFFRGGIRYPTQEIISRAIEGVGGNFNAFTGYDKVYFVIGIPVNKFEVAMDVLSDMLFNAQLRTEDIDAERGAVLQELARRADDPSSIAWEELHKLMYGDTSLGRPIVGPRENLERFSRPDFVRFRQEMYNAREAVLAFSGDLNVKSAYSLAEKYFSGLPRTSSYYGFPDEPISSSANPEIVIKQKDFAQAIITLGVSAPAFHSNDRASAIVLDGILGSGMSSRLFQNVRTLKGLAYSVTSDYGNGHDFGAFVCSAGVSPTKTEEAIQAIALEIRRLMDEPPSANELQCAKSFRAGNLAMSSDNVSTILGWLVGSELSYGKAVTPTDAIHDADNVSRKDVTRIAQKLFLPGGWKVSIVGPYGGSVETIQDILHTTLIA</sequence>
<dbReference type="Pfam" id="PF00675">
    <property type="entry name" value="Peptidase_M16"/>
    <property type="match status" value="1"/>
</dbReference>
<comment type="similarity">
    <text evidence="1 2">Belongs to the peptidase M16 family.</text>
</comment>
<name>A0A1G2PV26_9BACT</name>
<evidence type="ECO:0000313" key="6">
    <source>
        <dbReference type="Proteomes" id="UP000176951"/>
    </source>
</evidence>
<comment type="caution">
    <text evidence="5">The sequence shown here is derived from an EMBL/GenBank/DDBJ whole genome shotgun (WGS) entry which is preliminary data.</text>
</comment>
<dbReference type="GO" id="GO:0006508">
    <property type="term" value="P:proteolysis"/>
    <property type="evidence" value="ECO:0007669"/>
    <property type="project" value="InterPro"/>
</dbReference>
<dbReference type="GO" id="GO:0004222">
    <property type="term" value="F:metalloendopeptidase activity"/>
    <property type="evidence" value="ECO:0007669"/>
    <property type="project" value="InterPro"/>
</dbReference>
<dbReference type="InterPro" id="IPR050361">
    <property type="entry name" value="MPP/UQCRC_Complex"/>
</dbReference>
<dbReference type="PANTHER" id="PTHR11851:SF49">
    <property type="entry name" value="MITOCHONDRIAL-PROCESSING PEPTIDASE SUBUNIT ALPHA"/>
    <property type="match status" value="1"/>
</dbReference>
<dbReference type="InterPro" id="IPR011249">
    <property type="entry name" value="Metalloenz_LuxS/M16"/>
</dbReference>
<dbReference type="PANTHER" id="PTHR11851">
    <property type="entry name" value="METALLOPROTEASE"/>
    <property type="match status" value="1"/>
</dbReference>
<evidence type="ECO:0000259" key="3">
    <source>
        <dbReference type="Pfam" id="PF00675"/>
    </source>
</evidence>
<dbReference type="InterPro" id="IPR001431">
    <property type="entry name" value="Pept_M16_Zn_BS"/>
</dbReference>
<gene>
    <name evidence="5" type="ORF">A3A97_04645</name>
</gene>
<feature type="domain" description="Peptidase M16 N-terminal" evidence="3">
    <location>
        <begin position="30"/>
        <end position="167"/>
    </location>
</feature>
<dbReference type="Pfam" id="PF05193">
    <property type="entry name" value="Peptidase_M16_C"/>
    <property type="match status" value="1"/>
</dbReference>
<dbReference type="GO" id="GO:0046872">
    <property type="term" value="F:metal ion binding"/>
    <property type="evidence" value="ECO:0007669"/>
    <property type="project" value="InterPro"/>
</dbReference>
<evidence type="ECO:0000313" key="5">
    <source>
        <dbReference type="EMBL" id="OHA52170.1"/>
    </source>
</evidence>
<dbReference type="SUPFAM" id="SSF63411">
    <property type="entry name" value="LuxS/MPP-like metallohydrolase"/>
    <property type="match status" value="2"/>
</dbReference>